<dbReference type="InterPro" id="IPR011704">
    <property type="entry name" value="ATPase_dyneun-rel_AAA"/>
</dbReference>
<dbReference type="Gene3D" id="3.40.50.300">
    <property type="entry name" value="P-loop containing nucleotide triphosphate hydrolases"/>
    <property type="match status" value="1"/>
</dbReference>
<sequence>MTDISRTRTKTRDLTAVDLEYKSAIGAEIDLDEIDLDAISDETNFETDDIETWLKGLLRKKQMIFYGPPGTGKTFVSKHIAEEITDGTDGIYDLVQFHQSYEYEDFIQGIRPSISNDDENGDLVYTLQEGTFIEFCEEARDRNSPCILILDEINRADVSAVFGELMYLLEYRGPEHSVQLAQNTEEDDAFDIPENVYLFGTMNTADRSIALVDFALRRRFAFIPLRPNYEVLRDEYRGSGLNIESLISTLEEINGEIDDENFSLGFTYFLDIDLEDELENVWKFEIEPYLEEYFIDNPGKVREYKWGNVDIDL</sequence>
<dbReference type="PANTHER" id="PTHR37291:SF1">
    <property type="entry name" value="TYPE IV METHYL-DIRECTED RESTRICTION ENZYME ECOKMCRB SUBUNIT"/>
    <property type="match status" value="1"/>
</dbReference>
<dbReference type="GO" id="GO:0016887">
    <property type="term" value="F:ATP hydrolysis activity"/>
    <property type="evidence" value="ECO:0007669"/>
    <property type="project" value="InterPro"/>
</dbReference>
<dbReference type="RefSeq" id="WP_163487186.1">
    <property type="nucleotide sequence ID" value="NZ_CP048739.1"/>
</dbReference>
<dbReference type="GO" id="GO:0005524">
    <property type="term" value="F:ATP binding"/>
    <property type="evidence" value="ECO:0007669"/>
    <property type="project" value="InterPro"/>
</dbReference>
<dbReference type="EMBL" id="CP048739">
    <property type="protein sequence ID" value="QIB75406.1"/>
    <property type="molecule type" value="Genomic_DNA"/>
</dbReference>
<dbReference type="REBASE" id="379620">
    <property type="entry name" value="Hbowsp4McrBC2P"/>
</dbReference>
<dbReference type="CDD" id="cd00009">
    <property type="entry name" value="AAA"/>
    <property type="match status" value="1"/>
</dbReference>
<dbReference type="InterPro" id="IPR027417">
    <property type="entry name" value="P-loop_NTPase"/>
</dbReference>
<protein>
    <submittedName>
        <fullName evidence="2">AAA domain-containing protein</fullName>
    </submittedName>
</protein>
<dbReference type="Pfam" id="PF07728">
    <property type="entry name" value="AAA_5"/>
    <property type="match status" value="1"/>
</dbReference>
<gene>
    <name evidence="2" type="ORF">G3I44_14545</name>
</gene>
<proteinExistence type="predicted"/>
<dbReference type="SMART" id="SM00382">
    <property type="entry name" value="AAA"/>
    <property type="match status" value="1"/>
</dbReference>
<dbReference type="GeneID" id="44080644"/>
<organism evidence="2 3">
    <name type="scientific">Halogeometricum borinquense</name>
    <dbReference type="NCBI Taxonomy" id="60847"/>
    <lineage>
        <taxon>Archaea</taxon>
        <taxon>Methanobacteriati</taxon>
        <taxon>Methanobacteriota</taxon>
        <taxon>Stenosarchaea group</taxon>
        <taxon>Halobacteria</taxon>
        <taxon>Halobacteriales</taxon>
        <taxon>Haloferacaceae</taxon>
        <taxon>Halogeometricum</taxon>
    </lineage>
</organism>
<dbReference type="Proteomes" id="UP000465846">
    <property type="component" value="Chromosome"/>
</dbReference>
<evidence type="ECO:0000313" key="2">
    <source>
        <dbReference type="EMBL" id="QIB75406.1"/>
    </source>
</evidence>
<dbReference type="InterPro" id="IPR003593">
    <property type="entry name" value="AAA+_ATPase"/>
</dbReference>
<feature type="domain" description="AAA+ ATPase" evidence="1">
    <location>
        <begin position="59"/>
        <end position="226"/>
    </location>
</feature>
<dbReference type="InterPro" id="IPR052934">
    <property type="entry name" value="Methyl-DNA_Rec/Restrict_Enz"/>
</dbReference>
<evidence type="ECO:0000313" key="3">
    <source>
        <dbReference type="Proteomes" id="UP000465846"/>
    </source>
</evidence>
<accession>A0A6C0UIR3</accession>
<name>A0A6C0UIR3_9EURY</name>
<reference evidence="2 3" key="1">
    <citation type="submission" date="2020-02" db="EMBL/GenBank/DDBJ databases">
        <title>Whole genome sequence of Halogeometricum borinquense strain wsp4.</title>
        <authorList>
            <person name="Verma D.K."/>
            <person name="Gopal K."/>
            <person name="Prasad E.S."/>
        </authorList>
    </citation>
    <scope>NUCLEOTIDE SEQUENCE [LARGE SCALE GENOMIC DNA]</scope>
    <source>
        <strain evidence="3">wsp4</strain>
    </source>
</reference>
<dbReference type="SUPFAM" id="SSF52540">
    <property type="entry name" value="P-loop containing nucleoside triphosphate hydrolases"/>
    <property type="match status" value="1"/>
</dbReference>
<dbReference type="PANTHER" id="PTHR37291">
    <property type="entry name" value="5-METHYLCYTOSINE-SPECIFIC RESTRICTION ENZYME B"/>
    <property type="match status" value="1"/>
</dbReference>
<evidence type="ECO:0000259" key="1">
    <source>
        <dbReference type="SMART" id="SM00382"/>
    </source>
</evidence>
<dbReference type="AlphaFoldDB" id="A0A6C0UIR3"/>